<evidence type="ECO:0000313" key="2">
    <source>
        <dbReference type="EnsemblMetazoa" id="CJA35290.1"/>
    </source>
</evidence>
<name>A0A8R1EEU2_CAEJA</name>
<feature type="region of interest" description="Disordered" evidence="1">
    <location>
        <begin position="32"/>
        <end position="59"/>
    </location>
</feature>
<protein>
    <submittedName>
        <fullName evidence="2">Uncharacterized protein</fullName>
    </submittedName>
</protein>
<proteinExistence type="predicted"/>
<accession>A0A8R1EEU2</accession>
<reference evidence="2" key="2">
    <citation type="submission" date="2022-06" db="UniProtKB">
        <authorList>
            <consortium name="EnsemblMetazoa"/>
        </authorList>
    </citation>
    <scope>IDENTIFICATION</scope>
    <source>
        <strain evidence="2">DF5081</strain>
    </source>
</reference>
<keyword evidence="3" id="KW-1185">Reference proteome</keyword>
<sequence>MSHLTDIPLLGKQYVPGLWRQFEGASAQPVREMESMSQSNVTVSTSTQPKQERKENTRVQITGLCRHIDKRTKSNDDVVTDSAPPTKIARRW</sequence>
<reference evidence="3" key="1">
    <citation type="submission" date="2010-08" db="EMBL/GenBank/DDBJ databases">
        <authorList>
            <consortium name="Caenorhabditis japonica Sequencing Consortium"/>
            <person name="Wilson R.K."/>
        </authorList>
    </citation>
    <scope>NUCLEOTIDE SEQUENCE [LARGE SCALE GENOMIC DNA]</scope>
    <source>
        <strain evidence="3">DF5081</strain>
    </source>
</reference>
<organism evidence="2 3">
    <name type="scientific">Caenorhabditis japonica</name>
    <dbReference type="NCBI Taxonomy" id="281687"/>
    <lineage>
        <taxon>Eukaryota</taxon>
        <taxon>Metazoa</taxon>
        <taxon>Ecdysozoa</taxon>
        <taxon>Nematoda</taxon>
        <taxon>Chromadorea</taxon>
        <taxon>Rhabditida</taxon>
        <taxon>Rhabditina</taxon>
        <taxon>Rhabditomorpha</taxon>
        <taxon>Rhabditoidea</taxon>
        <taxon>Rhabditidae</taxon>
        <taxon>Peloderinae</taxon>
        <taxon>Caenorhabditis</taxon>
    </lineage>
</organism>
<dbReference type="AlphaFoldDB" id="A0A8R1EEU2"/>
<evidence type="ECO:0000256" key="1">
    <source>
        <dbReference type="SAM" id="MobiDB-lite"/>
    </source>
</evidence>
<dbReference type="Proteomes" id="UP000005237">
    <property type="component" value="Unassembled WGS sequence"/>
</dbReference>
<evidence type="ECO:0000313" key="3">
    <source>
        <dbReference type="Proteomes" id="UP000005237"/>
    </source>
</evidence>
<feature type="compositionally biased region" description="Low complexity" evidence="1">
    <location>
        <begin position="35"/>
        <end position="48"/>
    </location>
</feature>
<dbReference type="EnsemblMetazoa" id="CJA35290.1">
    <property type="protein sequence ID" value="CJA35290.1"/>
    <property type="gene ID" value="WBGene00211137"/>
</dbReference>